<dbReference type="PANTHER" id="PTHR46401:SF2">
    <property type="entry name" value="GLYCOSYLTRANSFERASE WBBK-RELATED"/>
    <property type="match status" value="1"/>
</dbReference>
<dbReference type="InterPro" id="IPR028098">
    <property type="entry name" value="Glyco_trans_4-like_N"/>
</dbReference>
<protein>
    <submittedName>
        <fullName evidence="4">Glycosyltransferase family 4 protein</fullName>
    </submittedName>
</protein>
<dbReference type="RefSeq" id="WP_252661033.1">
    <property type="nucleotide sequence ID" value="NZ_CP098611.1"/>
</dbReference>
<dbReference type="InterPro" id="IPR001296">
    <property type="entry name" value="Glyco_trans_1"/>
</dbReference>
<dbReference type="CDD" id="cd03801">
    <property type="entry name" value="GT4_PimA-like"/>
    <property type="match status" value="1"/>
</dbReference>
<accession>A0ABY5AKU4</accession>
<keyword evidence="1" id="KW-0808">Transferase</keyword>
<dbReference type="Gene3D" id="3.40.50.2000">
    <property type="entry name" value="Glycogen Phosphorylase B"/>
    <property type="match status" value="2"/>
</dbReference>
<dbReference type="Pfam" id="PF00534">
    <property type="entry name" value="Glycos_transf_1"/>
    <property type="match status" value="1"/>
</dbReference>
<evidence type="ECO:0000313" key="4">
    <source>
        <dbReference type="EMBL" id="USR89817.1"/>
    </source>
</evidence>
<dbReference type="SUPFAM" id="SSF53756">
    <property type="entry name" value="UDP-Glycosyltransferase/glycogen phosphorylase"/>
    <property type="match status" value="1"/>
</dbReference>
<evidence type="ECO:0000259" key="2">
    <source>
        <dbReference type="Pfam" id="PF00534"/>
    </source>
</evidence>
<evidence type="ECO:0000256" key="1">
    <source>
        <dbReference type="ARBA" id="ARBA00022679"/>
    </source>
</evidence>
<evidence type="ECO:0000313" key="5">
    <source>
        <dbReference type="Proteomes" id="UP001056708"/>
    </source>
</evidence>
<dbReference type="EMBL" id="CP098611">
    <property type="protein sequence ID" value="USR89817.1"/>
    <property type="molecule type" value="Genomic_DNA"/>
</dbReference>
<evidence type="ECO:0000259" key="3">
    <source>
        <dbReference type="Pfam" id="PF13439"/>
    </source>
</evidence>
<name>A0ABY5AKU4_9CYAN</name>
<proteinExistence type="predicted"/>
<reference evidence="4" key="1">
    <citation type="submission" date="2022-06" db="EMBL/GenBank/DDBJ databases">
        <title>Genome sequence of Phormidium yuhuli AB48 isolated from an industrial photobioreactor environment.</title>
        <authorList>
            <person name="Qiu Y."/>
            <person name="Noonan A.J.C."/>
            <person name="Dofher K."/>
            <person name="Koch M."/>
            <person name="Kieft B."/>
            <person name="Lin X."/>
            <person name="Ziels R.M."/>
            <person name="Hallam S.J."/>
        </authorList>
    </citation>
    <scope>NUCLEOTIDE SEQUENCE</scope>
    <source>
        <strain evidence="4">AB48</strain>
    </source>
</reference>
<sequence length="387" mass="44389">MKIAYLTEFNLTQLNPKTLPRNKLGHGQKCQAIFNALNHHHSVISVHHLNKQREQRALWPKLKRRYHRLFHKTYLPWTEPRFTRDYAQQLQRHCDRLQPDLILTSDSNLIAYLNLPHPIALWTDTSYAGLIDQYPGYQNLCSASRRQLYDLDRQAYQRCRGLFFASQWAADIAQDTYQLPSDKINVIPFGANLSQVPTSAQVETWRRSRPKQPCKLLFIGVDWYRKGGDLALAIAQDLNQRGFKSELTLVGGHPPQPLPPFVKSLGFLNRQQAQDAARLDQLLAESHFLLLPSRAECYGHVLCEANAFGVPVLTSDVGGIPTVVRQGVNGQRFSRHATAADYSTWIEDCLRQDSYQPLAQAARREFEQRLNWEVAVAELARQLQGWV</sequence>
<dbReference type="PANTHER" id="PTHR46401">
    <property type="entry name" value="GLYCOSYLTRANSFERASE WBBK-RELATED"/>
    <property type="match status" value="1"/>
</dbReference>
<dbReference type="Pfam" id="PF13439">
    <property type="entry name" value="Glyco_transf_4"/>
    <property type="match status" value="1"/>
</dbReference>
<dbReference type="Proteomes" id="UP001056708">
    <property type="component" value="Chromosome"/>
</dbReference>
<keyword evidence="5" id="KW-1185">Reference proteome</keyword>
<feature type="domain" description="Glycosyl transferase family 1" evidence="2">
    <location>
        <begin position="209"/>
        <end position="360"/>
    </location>
</feature>
<organism evidence="4 5">
    <name type="scientific">Phormidium yuhuli AB48</name>
    <dbReference type="NCBI Taxonomy" id="2940671"/>
    <lineage>
        <taxon>Bacteria</taxon>
        <taxon>Bacillati</taxon>
        <taxon>Cyanobacteriota</taxon>
        <taxon>Cyanophyceae</taxon>
        <taxon>Oscillatoriophycideae</taxon>
        <taxon>Oscillatoriales</taxon>
        <taxon>Oscillatoriaceae</taxon>
        <taxon>Phormidium</taxon>
        <taxon>Phormidium yuhuli</taxon>
    </lineage>
</organism>
<feature type="domain" description="Glycosyltransferase subfamily 4-like N-terminal" evidence="3">
    <location>
        <begin position="36"/>
        <end position="194"/>
    </location>
</feature>
<gene>
    <name evidence="4" type="ORF">NEA10_13195</name>
</gene>